<evidence type="ECO:0000256" key="3">
    <source>
        <dbReference type="ARBA" id="ARBA00023002"/>
    </source>
</evidence>
<feature type="signal peptide" evidence="5">
    <location>
        <begin position="1"/>
        <end position="23"/>
    </location>
</feature>
<keyword evidence="7" id="KW-1185">Reference proteome</keyword>
<keyword evidence="5" id="KW-0732">Signal</keyword>
<dbReference type="CDD" id="cd00340">
    <property type="entry name" value="GSH_Peroxidase"/>
    <property type="match status" value="1"/>
</dbReference>
<evidence type="ECO:0000313" key="7">
    <source>
        <dbReference type="Proteomes" id="UP000267223"/>
    </source>
</evidence>
<dbReference type="SUPFAM" id="SSF52833">
    <property type="entry name" value="Thioredoxin-like"/>
    <property type="match status" value="1"/>
</dbReference>
<dbReference type="InterPro" id="IPR000889">
    <property type="entry name" value="Glutathione_peroxidase"/>
</dbReference>
<dbReference type="OrthoDB" id="9789406at2"/>
<dbReference type="Pfam" id="PF00255">
    <property type="entry name" value="GSHPx"/>
    <property type="match status" value="1"/>
</dbReference>
<keyword evidence="2 4" id="KW-0575">Peroxidase</keyword>
<keyword evidence="3 4" id="KW-0560">Oxidoreductase</keyword>
<dbReference type="PROSITE" id="PS51355">
    <property type="entry name" value="GLUTATHIONE_PEROXID_3"/>
    <property type="match status" value="1"/>
</dbReference>
<dbReference type="PROSITE" id="PS00460">
    <property type="entry name" value="GLUTATHIONE_PEROXID_1"/>
    <property type="match status" value="1"/>
</dbReference>
<accession>A0A3M9NH62</accession>
<reference evidence="6 7" key="1">
    <citation type="submission" date="2018-11" db="EMBL/GenBank/DDBJ databases">
        <title>Draft genome sequence of Ferruginibacter sp. BO-59.</title>
        <authorList>
            <person name="Im W.T."/>
        </authorList>
    </citation>
    <scope>NUCLEOTIDE SEQUENCE [LARGE SCALE GENOMIC DNA]</scope>
    <source>
        <strain evidence="6 7">BO-59</strain>
    </source>
</reference>
<dbReference type="EMBL" id="RJJR01000008">
    <property type="protein sequence ID" value="RNI36298.1"/>
    <property type="molecule type" value="Genomic_DNA"/>
</dbReference>
<dbReference type="GO" id="GO:0004601">
    <property type="term" value="F:peroxidase activity"/>
    <property type="evidence" value="ECO:0007669"/>
    <property type="project" value="UniProtKB-KW"/>
</dbReference>
<dbReference type="InterPro" id="IPR036249">
    <property type="entry name" value="Thioredoxin-like_sf"/>
</dbReference>
<feature type="chain" id="PRO_5017942233" description="Glutathione peroxidase" evidence="5">
    <location>
        <begin position="24"/>
        <end position="196"/>
    </location>
</feature>
<protein>
    <recommendedName>
        <fullName evidence="4">Glutathione peroxidase</fullName>
    </recommendedName>
</protein>
<evidence type="ECO:0000256" key="1">
    <source>
        <dbReference type="ARBA" id="ARBA00006926"/>
    </source>
</evidence>
<dbReference type="PANTHER" id="PTHR11592">
    <property type="entry name" value="GLUTATHIONE PEROXIDASE"/>
    <property type="match status" value="1"/>
</dbReference>
<evidence type="ECO:0000256" key="4">
    <source>
        <dbReference type="RuleBase" id="RU000499"/>
    </source>
</evidence>
<organism evidence="6 7">
    <name type="scientific">Hanamia caeni</name>
    <dbReference type="NCBI Taxonomy" id="2294116"/>
    <lineage>
        <taxon>Bacteria</taxon>
        <taxon>Pseudomonadati</taxon>
        <taxon>Bacteroidota</taxon>
        <taxon>Chitinophagia</taxon>
        <taxon>Chitinophagales</taxon>
        <taxon>Chitinophagaceae</taxon>
        <taxon>Hanamia</taxon>
    </lineage>
</organism>
<proteinExistence type="inferred from homology"/>
<comment type="similarity">
    <text evidence="1 4">Belongs to the glutathione peroxidase family.</text>
</comment>
<dbReference type="GO" id="GO:0034599">
    <property type="term" value="P:cellular response to oxidative stress"/>
    <property type="evidence" value="ECO:0007669"/>
    <property type="project" value="TreeGrafter"/>
</dbReference>
<name>A0A3M9NH62_9BACT</name>
<dbReference type="Proteomes" id="UP000267223">
    <property type="component" value="Unassembled WGS sequence"/>
</dbReference>
<dbReference type="InterPro" id="IPR029759">
    <property type="entry name" value="GPX_AS"/>
</dbReference>
<evidence type="ECO:0000256" key="2">
    <source>
        <dbReference type="ARBA" id="ARBA00022559"/>
    </source>
</evidence>
<comment type="caution">
    <text evidence="6">The sequence shown here is derived from an EMBL/GenBank/DDBJ whole genome shotgun (WGS) entry which is preliminary data.</text>
</comment>
<sequence>MKKIFLAALPLLLFSFVIPSSTAPTMKAASIYQFKVPGLLGGTIDFSKFKGKKILVVNTASKCGNTPQYDDLESLYKQYKDQLVIVGFPANNFGGQEPGTNDEIAAFCKKNYGVTFPMAAKVSVKGDDMAPLYKFIVADAEKKGFSDPIKWNFTKFLFDENGNFLTVFFNGDRLIPNNPNAKGKAAYEKLLAYLNH</sequence>
<dbReference type="RefSeq" id="WP_123120851.1">
    <property type="nucleotide sequence ID" value="NZ_RJJR01000008.1"/>
</dbReference>
<gene>
    <name evidence="6" type="ORF">EFY79_11510</name>
</gene>
<evidence type="ECO:0000256" key="5">
    <source>
        <dbReference type="SAM" id="SignalP"/>
    </source>
</evidence>
<dbReference type="Gene3D" id="3.40.30.10">
    <property type="entry name" value="Glutaredoxin"/>
    <property type="match status" value="1"/>
</dbReference>
<evidence type="ECO:0000313" key="6">
    <source>
        <dbReference type="EMBL" id="RNI36298.1"/>
    </source>
</evidence>
<dbReference type="PRINTS" id="PR01011">
    <property type="entry name" value="GLUTPROXDASE"/>
</dbReference>
<dbReference type="PANTHER" id="PTHR11592:SF78">
    <property type="entry name" value="GLUTATHIONE PEROXIDASE"/>
    <property type="match status" value="1"/>
</dbReference>
<dbReference type="AlphaFoldDB" id="A0A3M9NH62"/>